<evidence type="ECO:0000256" key="4">
    <source>
        <dbReference type="ARBA" id="ARBA00023136"/>
    </source>
</evidence>
<name>A0ABS9V2L2_9BACT</name>
<sequence>MPNYNQIDNIELRSEEVQEIISSPPSWIIRWGITLMFFLVGMLIMLSFFIKYPDYITAKVMVTTLQPTEKVIARGTGQIDKMFVNNGESVEVGQRLASIKTTGDFNSVLTLLNHLESIPFGVSNGYDFPIETTSGLELGEIEVAYTSFERSYLEYKLIEKLKPFLNQLEGQEYAILEARDRLEQQKSQKKLLEKKFDLVKKDFDRNKGLFQDGAISARDFEIKEIEYIQIQEQLNQMSITISQLQGIIANAENSINSTVILKEQEESRSLNNLVQSYYGLKRSVREWEQQYVLRAWTNGLVSFQNVWAENQIVTSGDHIFTIFPENKTDLIGKLTVPSLNSGKVELGQKVLIKLDNFPYQQFGTLNGTINNISISPDSEGNYLIYIDIPDGTRTSYQQEIPLNQELLGTAEIITEDLSIAERLFFKFRSVQRFE</sequence>
<dbReference type="PRINTS" id="PR01490">
    <property type="entry name" value="RTXTOXIND"/>
</dbReference>
<reference evidence="7" key="1">
    <citation type="submission" date="2022-03" db="EMBL/GenBank/DDBJ databases">
        <title>De novo assembled genomes of Belliella spp. (Cyclobacteriaceae) strains.</title>
        <authorList>
            <person name="Szabo A."/>
            <person name="Korponai K."/>
            <person name="Felfoldi T."/>
        </authorList>
    </citation>
    <scope>NUCLEOTIDE SEQUENCE</scope>
    <source>
        <strain evidence="7">DSM 111904</strain>
    </source>
</reference>
<evidence type="ECO:0000256" key="3">
    <source>
        <dbReference type="ARBA" id="ARBA00022989"/>
    </source>
</evidence>
<keyword evidence="3 6" id="KW-1133">Transmembrane helix</keyword>
<comment type="subcellular location">
    <subcellularLocation>
        <location evidence="1">Membrane</location>
        <topology evidence="1">Single-pass membrane protein</topology>
    </subcellularLocation>
</comment>
<keyword evidence="4 6" id="KW-0472">Membrane</keyword>
<dbReference type="Gene3D" id="2.40.30.170">
    <property type="match status" value="1"/>
</dbReference>
<protein>
    <submittedName>
        <fullName evidence="7">HlyD family secretion protein</fullName>
    </submittedName>
</protein>
<gene>
    <name evidence="7" type="ORF">MM239_14695</name>
</gene>
<feature type="coiled-coil region" evidence="5">
    <location>
        <begin position="168"/>
        <end position="202"/>
    </location>
</feature>
<dbReference type="Proteomes" id="UP001165489">
    <property type="component" value="Unassembled WGS sequence"/>
</dbReference>
<dbReference type="EMBL" id="JAKZGP010000043">
    <property type="protein sequence ID" value="MCH7410654.1"/>
    <property type="molecule type" value="Genomic_DNA"/>
</dbReference>
<feature type="transmembrane region" description="Helical" evidence="6">
    <location>
        <begin position="28"/>
        <end position="50"/>
    </location>
</feature>
<proteinExistence type="predicted"/>
<organism evidence="7 8">
    <name type="scientific">Belliella filtrata</name>
    <dbReference type="NCBI Taxonomy" id="2923435"/>
    <lineage>
        <taxon>Bacteria</taxon>
        <taxon>Pseudomonadati</taxon>
        <taxon>Bacteroidota</taxon>
        <taxon>Cytophagia</taxon>
        <taxon>Cytophagales</taxon>
        <taxon>Cyclobacteriaceae</taxon>
        <taxon>Belliella</taxon>
    </lineage>
</organism>
<evidence type="ECO:0000256" key="1">
    <source>
        <dbReference type="ARBA" id="ARBA00004167"/>
    </source>
</evidence>
<keyword evidence="2 6" id="KW-0812">Transmembrane</keyword>
<keyword evidence="5" id="KW-0175">Coiled coil</keyword>
<evidence type="ECO:0000256" key="2">
    <source>
        <dbReference type="ARBA" id="ARBA00022692"/>
    </source>
</evidence>
<dbReference type="PANTHER" id="PTHR30386">
    <property type="entry name" value="MEMBRANE FUSION SUBUNIT OF EMRAB-TOLC MULTIDRUG EFFLUX PUMP"/>
    <property type="match status" value="1"/>
</dbReference>
<evidence type="ECO:0000313" key="8">
    <source>
        <dbReference type="Proteomes" id="UP001165489"/>
    </source>
</evidence>
<comment type="caution">
    <text evidence="7">The sequence shown here is derived from an EMBL/GenBank/DDBJ whole genome shotgun (WGS) entry which is preliminary data.</text>
</comment>
<evidence type="ECO:0000256" key="6">
    <source>
        <dbReference type="SAM" id="Phobius"/>
    </source>
</evidence>
<dbReference type="InterPro" id="IPR050739">
    <property type="entry name" value="MFP"/>
</dbReference>
<dbReference type="PANTHER" id="PTHR30386:SF26">
    <property type="entry name" value="TRANSPORT PROTEIN COMB"/>
    <property type="match status" value="1"/>
</dbReference>
<keyword evidence="8" id="KW-1185">Reference proteome</keyword>
<evidence type="ECO:0000256" key="5">
    <source>
        <dbReference type="SAM" id="Coils"/>
    </source>
</evidence>
<dbReference type="RefSeq" id="WP_241349015.1">
    <property type="nucleotide sequence ID" value="NZ_JAKZGP010000043.1"/>
</dbReference>
<evidence type="ECO:0000313" key="7">
    <source>
        <dbReference type="EMBL" id="MCH7410654.1"/>
    </source>
</evidence>
<accession>A0ABS9V2L2</accession>